<dbReference type="Proteomes" id="UP001159427">
    <property type="component" value="Unassembled WGS sequence"/>
</dbReference>
<gene>
    <name evidence="2" type="ORF">PEVE_00027336</name>
</gene>
<feature type="compositionally biased region" description="Basic residues" evidence="1">
    <location>
        <begin position="1"/>
        <end position="13"/>
    </location>
</feature>
<evidence type="ECO:0000313" key="2">
    <source>
        <dbReference type="EMBL" id="CAH3025846.1"/>
    </source>
</evidence>
<dbReference type="EMBL" id="CALNXI010000375">
    <property type="protein sequence ID" value="CAH3025846.1"/>
    <property type="molecule type" value="Genomic_DNA"/>
</dbReference>
<organism evidence="2 3">
    <name type="scientific">Porites evermanni</name>
    <dbReference type="NCBI Taxonomy" id="104178"/>
    <lineage>
        <taxon>Eukaryota</taxon>
        <taxon>Metazoa</taxon>
        <taxon>Cnidaria</taxon>
        <taxon>Anthozoa</taxon>
        <taxon>Hexacorallia</taxon>
        <taxon>Scleractinia</taxon>
        <taxon>Fungiina</taxon>
        <taxon>Poritidae</taxon>
        <taxon>Porites</taxon>
    </lineage>
</organism>
<name>A0ABN8M8B2_9CNID</name>
<accession>A0ABN8M8B2</accession>
<feature type="region of interest" description="Disordered" evidence="1">
    <location>
        <begin position="1"/>
        <end position="22"/>
    </location>
</feature>
<protein>
    <submittedName>
        <fullName evidence="2">Uncharacterized protein</fullName>
    </submittedName>
</protein>
<reference evidence="2 3" key="1">
    <citation type="submission" date="2022-05" db="EMBL/GenBank/DDBJ databases">
        <authorList>
            <consortium name="Genoscope - CEA"/>
            <person name="William W."/>
        </authorList>
    </citation>
    <scope>NUCLEOTIDE SEQUENCE [LARGE SCALE GENOMIC DNA]</scope>
</reference>
<comment type="caution">
    <text evidence="2">The sequence shown here is derived from an EMBL/GenBank/DDBJ whole genome shotgun (WGS) entry which is preliminary data.</text>
</comment>
<evidence type="ECO:0000313" key="3">
    <source>
        <dbReference type="Proteomes" id="UP001159427"/>
    </source>
</evidence>
<evidence type="ECO:0000256" key="1">
    <source>
        <dbReference type="SAM" id="MobiDB-lite"/>
    </source>
</evidence>
<feature type="non-terminal residue" evidence="2">
    <location>
        <position position="1"/>
    </location>
</feature>
<proteinExistence type="predicted"/>
<keyword evidence="3" id="KW-1185">Reference proteome</keyword>
<sequence length="158" mass="17963">RGKAKIKTKFKKQRQQEPDCEDEKLESITIRYNGKDHVLELPKNGDAKIICQNIKRETGVKGSFYVQFGDQSSNYIYCSSVTRGNIAKVAEKLFSVTGGNVSATSFKPSLNTNYDTLLSNNQDIQKFPKMPQHLQNTSIDDIDSIETFKLSWKCPKMF</sequence>